<feature type="compositionally biased region" description="Basic and acidic residues" evidence="1">
    <location>
        <begin position="508"/>
        <end position="522"/>
    </location>
</feature>
<feature type="compositionally biased region" description="Low complexity" evidence="1">
    <location>
        <begin position="2232"/>
        <end position="2246"/>
    </location>
</feature>
<feature type="region of interest" description="Disordered" evidence="1">
    <location>
        <begin position="1836"/>
        <end position="1864"/>
    </location>
</feature>
<dbReference type="GO" id="GO:0035361">
    <property type="term" value="C:Cul8-RING ubiquitin ligase complex"/>
    <property type="evidence" value="ECO:0007669"/>
    <property type="project" value="TreeGrafter"/>
</dbReference>
<dbReference type="InterPro" id="IPR019021">
    <property type="entry name" value="Mms22"/>
</dbReference>
<feature type="region of interest" description="Disordered" evidence="1">
    <location>
        <begin position="2232"/>
        <end position="2253"/>
    </location>
</feature>
<proteinExistence type="predicted"/>
<feature type="compositionally biased region" description="Low complexity" evidence="1">
    <location>
        <begin position="1839"/>
        <end position="1862"/>
    </location>
</feature>
<feature type="region of interest" description="Disordered" evidence="1">
    <location>
        <begin position="765"/>
        <end position="857"/>
    </location>
</feature>
<feature type="compositionally biased region" description="Acidic residues" evidence="1">
    <location>
        <begin position="12"/>
        <end position="26"/>
    </location>
</feature>
<feature type="compositionally biased region" description="Basic and acidic residues" evidence="1">
    <location>
        <begin position="55"/>
        <end position="73"/>
    </location>
</feature>
<feature type="compositionally biased region" description="Polar residues" evidence="1">
    <location>
        <begin position="354"/>
        <end position="367"/>
    </location>
</feature>
<feature type="compositionally biased region" description="Basic residues" evidence="1">
    <location>
        <begin position="244"/>
        <end position="256"/>
    </location>
</feature>
<feature type="region of interest" description="Disordered" evidence="1">
    <location>
        <begin position="39"/>
        <end position="263"/>
    </location>
</feature>
<feature type="compositionally biased region" description="Low complexity" evidence="1">
    <location>
        <begin position="803"/>
        <end position="816"/>
    </location>
</feature>
<dbReference type="PANTHER" id="PTHR28122">
    <property type="entry name" value="E3 UBIQUITIN-PROTEIN LIGASE SUBSTRATE RECEPTOR MMS22"/>
    <property type="match status" value="1"/>
</dbReference>
<feature type="compositionally biased region" description="Low complexity" evidence="1">
    <location>
        <begin position="2300"/>
        <end position="2334"/>
    </location>
</feature>
<feature type="compositionally biased region" description="Polar residues" evidence="1">
    <location>
        <begin position="202"/>
        <end position="211"/>
    </location>
</feature>
<protein>
    <submittedName>
        <fullName evidence="2">Uncharacterized protein</fullName>
    </submittedName>
</protein>
<gene>
    <name evidence="2" type="ORF">SMACR_04173</name>
</gene>
<feature type="compositionally biased region" description="Polar residues" evidence="1">
    <location>
        <begin position="828"/>
        <end position="850"/>
    </location>
</feature>
<feature type="region of interest" description="Disordered" evidence="1">
    <location>
        <begin position="277"/>
        <end position="621"/>
    </location>
</feature>
<organism evidence="2 3">
    <name type="scientific">Sordaria macrospora</name>
    <dbReference type="NCBI Taxonomy" id="5147"/>
    <lineage>
        <taxon>Eukaryota</taxon>
        <taxon>Fungi</taxon>
        <taxon>Dikarya</taxon>
        <taxon>Ascomycota</taxon>
        <taxon>Pezizomycotina</taxon>
        <taxon>Sordariomycetes</taxon>
        <taxon>Sordariomycetidae</taxon>
        <taxon>Sordariales</taxon>
        <taxon>Sordariaceae</taxon>
        <taxon>Sordaria</taxon>
    </lineage>
</organism>
<dbReference type="VEuPathDB" id="FungiDB:SMAC_04173"/>
<dbReference type="PANTHER" id="PTHR28122:SF1">
    <property type="entry name" value="E3 UBIQUITIN-PROTEIN LIGASE SUBSTRATE RECEPTOR MMS22"/>
    <property type="match status" value="1"/>
</dbReference>
<feature type="region of interest" description="Disordered" evidence="1">
    <location>
        <begin position="1"/>
        <end position="26"/>
    </location>
</feature>
<feature type="compositionally biased region" description="Polar residues" evidence="1">
    <location>
        <begin position="659"/>
        <end position="675"/>
    </location>
</feature>
<feature type="region of interest" description="Disordered" evidence="1">
    <location>
        <begin position="633"/>
        <end position="708"/>
    </location>
</feature>
<dbReference type="Proteomes" id="UP000433876">
    <property type="component" value="Unassembled WGS sequence"/>
</dbReference>
<reference evidence="2 3" key="1">
    <citation type="submission" date="2017-07" db="EMBL/GenBank/DDBJ databases">
        <title>Genome sequence of the Sordaria macrospora wild type strain R19027.</title>
        <authorList>
            <person name="Nowrousian M."/>
            <person name="Teichert I."/>
            <person name="Kueck U."/>
        </authorList>
    </citation>
    <scope>NUCLEOTIDE SEQUENCE [LARGE SCALE GENOMIC DNA]</scope>
    <source>
        <strain evidence="2 3">R19027</strain>
        <tissue evidence="2">Mycelium</tissue>
    </source>
</reference>
<comment type="caution">
    <text evidence="2">The sequence shown here is derived from an EMBL/GenBank/DDBJ whole genome shotgun (WGS) entry which is preliminary data.</text>
</comment>
<evidence type="ECO:0000256" key="1">
    <source>
        <dbReference type="SAM" id="MobiDB-lite"/>
    </source>
</evidence>
<dbReference type="GO" id="GO:0031297">
    <property type="term" value="P:replication fork processing"/>
    <property type="evidence" value="ECO:0007669"/>
    <property type="project" value="InterPro"/>
</dbReference>
<dbReference type="EMBL" id="NMPR01000157">
    <property type="protein sequence ID" value="KAA8628937.1"/>
    <property type="molecule type" value="Genomic_DNA"/>
</dbReference>
<evidence type="ECO:0000313" key="2">
    <source>
        <dbReference type="EMBL" id="KAA8628937.1"/>
    </source>
</evidence>
<feature type="region of interest" description="Disordered" evidence="1">
    <location>
        <begin position="2284"/>
        <end position="2340"/>
    </location>
</feature>
<sequence>MKNWRELGEVPGSDEDDDSSFDDDDIDIDNLDLIISEPETRTVKLPETPVISSVGKDEKEQDAPPVEGRKSAAPEDVGIVKAPQGEPQLSGKPKTVVEDIWHIPSSPIIQNSPIQPPSPQAVTEPPRKVSPVPSEKPDDEEDSPLSPAKSDIWSLPSLSQPQDAKNSDLPVLKVRIPQTIPGREAYLKDDVPKSPTREEPTTIPSSPSLNGTIIPRPRQVSQAVSDQPRSDGSALGDQEDGKHTTGRRALRPRKPIQQHPYLLENVRYAKVMKSHGIKPIKVVLEDSQRKKKTHEEDSQEQDFFEEESQETTRGEPSQVTEESGPILWDDDDELALSPSPLKTSSPARHLRASSGLNSGNQTDNTALSDEDEFPDLDQLQPRSEAHKRLLKRQSSNLLSAKRKKQKTVSNSPVTVSPIGGLRLPPVSIWDLSPSPTIPRAPVESSQDLGLTQPPDHRRLAKSPSASRTGPVQPVGSLQEPVGPPIFTRDDSDSPASEDSDLESLSALRHSDSESDVVRETGRKIRGVLPASWLRLDQKKDGPAARHNAKKDHEPPIDRLNRKGVALPKQTSPKRLSATQFPFDFGDESEEEATQPQARAPAVSRSSPTRPTRQIITLDDDDDGFMIEEDSIDAMLTGRRKRAGSPSLSRGAKKPKISKATRQPRITQSFSRSKSASGALPSAKGTAKSSRKPRGGITAKPRSRKRAAIPPLLSILDVIEPNAPKFLKIAARSVKKRTDLGKSSPTRKAIRFANRQDNIDALSTLRDWKSGKTRPRVAAPPRKRPEPKTSRAVLREVSNNVERQPSSTQPLPSSLVPRKLVVKKASVRKPTTNNSDGLRSMSRQPSRTTISERGPAMRQAQLEMSIYEDTQKRLKNKKRSLDALFRQDRKAQRPPSLDLLERVLDEGRATSPESFVLEGQDDSVTEVAPVVPKPKAANDKSRYRKRRAPQQVDVEAPQYTRADDPLPAGFAMVEEQAKTKDIDKLSGLGQYGTQYTHHFEIFPLDHGTFFHESTIIGRGYVKKATEARFRERIRRPRPAASFLFQGQSLNWGMWDDQVSSELGILVDWVAEQLEAGSKDDTEFAGRQAIDAANFVMEYVLDALRVQDDIGQKAFVSRWSEVMASFVGRFEALDWGPLPEQTKKTSLDIATRVCLAMLPVYLMAQSSGDDLLQNMKLEGLLTKLSKIAITGALSCELEDVRTLYGDLQRPSFRERGIRPNQVLAVSWVVLMHTLESAGIPRSTFWDVVHSVMLTPEVLSGSDAQVFEQLWQDMFTLLPLGEIDNMGILLPGLRNTVPLEGWTLPQKLMKRVFELYKSNQRQSPSFNEYCRALIGRCYFLVQQWGWRRCTGVIGTIFDFFGSQNLCHLRNEQVYKSPRFLEELADGPSLAIEPEDRCFHIFIKLLALTIQHLKQLGRTKDIRNLVARTLPNHDRQYLKEDTIHERDLAALRNHHDLLCTLFWAAPPDLRPRVDLIERLITPSNAHKEACLINIRAWSQLARLVVSNCEGSAAFRPFSTWRNNVFNQILDQYMSAESDIEQQFRALSAESMRSIDAAWRDELITKNKATALDILHASARASLDVLKHAKTLEATIYTLNVTQLQKLCTTLHFGSPGFDWGILNVALDTHEHFLGWIERSSEEQYSSNESSADIDPAQLEDAILLLREKLTKEFFWMARELLALPVKALTTFGKQTEQVACTEKTVTLAAKLAARFIQERVTQVLPYFQPGKYGLFPDIPENMTGPERRWLPLFIATLVKKNVFDFKDIETNILSLWVQSIIKPMRFLGYETYFAEVLQQRGLPFLIGADVSAGMTPDYNIHLDLFSRAIHYMRKALRGGGGASTPAPGATPSASVVGSSSSSSAQSIRRQREEFSQTLQLAMTKIKEDFSLLRCSDPKISTEEEHQNYMLFTHAIISLIKSHGVGIVVVDSFFLTPSDSYSPPLQDPQLHTAGIMAYGVRLSEREAPAATSSQLFWYLFNNFKVALANDGLSEERGILERALGDVKMTGAREFMTFMLEIMVPVVVRVAGHRVGQDQDRGEGIEEGEFGSEEVLLECYAGAVVGVLTRSCVPRELSGEDVEVHVVEVLRSVVWWCEELWKKRGRIGTGRGQEVKRRDLAVLNQLVALCLALQPSIIPIVFSHGKKQKGEVKALADMVQVVSKLFGAARECIRQYIFPEPKPKPEGQGRRRRAAAGLGLDLDLDLEEERPDDVVEVQVENQDNNGFIRVESLLRGLRSSSTSSSHHQQQGQARVVNPRVQGHVTSIARDMSNNWIVSEGRVTTRITAAPAAGAGGGSGSARVPYPGQGQQQQQQLPSSTQSTTTATATATGAGAVAAPARSQGTGYTVRDREELLRDLYARLGEWRLGEWMSGDTTALDCQKRRERRKRLWDDEMFYGLV</sequence>
<feature type="compositionally biased region" description="Basic and acidic residues" evidence="1">
    <location>
        <begin position="185"/>
        <end position="200"/>
    </location>
</feature>
<feature type="compositionally biased region" description="Basic and acidic residues" evidence="1">
    <location>
        <begin position="283"/>
        <end position="296"/>
    </location>
</feature>
<dbReference type="GO" id="GO:0000724">
    <property type="term" value="P:double-strand break repair via homologous recombination"/>
    <property type="evidence" value="ECO:0007669"/>
    <property type="project" value="TreeGrafter"/>
</dbReference>
<evidence type="ECO:0000313" key="3">
    <source>
        <dbReference type="Proteomes" id="UP000433876"/>
    </source>
</evidence>
<dbReference type="Pfam" id="PF09462">
    <property type="entry name" value="Mus7"/>
    <property type="match status" value="1"/>
</dbReference>
<dbReference type="OMA" id="HIFLKMV"/>
<name>A0A8S8ZEB8_SORMA</name>
<accession>A0A8S8ZEB8</accession>
<feature type="compositionally biased region" description="Basic and acidic residues" evidence="1">
    <location>
        <begin position="550"/>
        <end position="560"/>
    </location>
</feature>
<feature type="compositionally biased region" description="Acidic residues" evidence="1">
    <location>
        <begin position="297"/>
        <end position="309"/>
    </location>
</feature>
<dbReference type="GO" id="GO:0005634">
    <property type="term" value="C:nucleus"/>
    <property type="evidence" value="ECO:0007669"/>
    <property type="project" value="InterPro"/>
</dbReference>
<feature type="compositionally biased region" description="Low complexity" evidence="1">
    <location>
        <begin position="103"/>
        <end position="113"/>
    </location>
</feature>
<feature type="compositionally biased region" description="Polar residues" evidence="1">
    <location>
        <begin position="568"/>
        <end position="579"/>
    </location>
</feature>
<feature type="compositionally biased region" description="Polar residues" evidence="1">
    <location>
        <begin position="603"/>
        <end position="614"/>
    </location>
</feature>